<keyword evidence="1" id="KW-0805">Transcription regulation</keyword>
<dbReference type="STRING" id="695939.SAMN00790413_03223"/>
<evidence type="ECO:0000256" key="1">
    <source>
        <dbReference type="ARBA" id="ARBA00023015"/>
    </source>
</evidence>
<dbReference type="PANTHER" id="PTHR38445">
    <property type="entry name" value="HTH-TYPE TRANSCRIPTIONAL REPRESSOR YTRA"/>
    <property type="match status" value="1"/>
</dbReference>
<dbReference type="PANTHER" id="PTHR38445:SF9">
    <property type="entry name" value="HTH-TYPE TRANSCRIPTIONAL REPRESSOR YTRA"/>
    <property type="match status" value="1"/>
</dbReference>
<reference evidence="5 6" key="1">
    <citation type="submission" date="2017-04" db="EMBL/GenBank/DDBJ databases">
        <authorList>
            <person name="Afonso C.L."/>
            <person name="Miller P.J."/>
            <person name="Scott M.A."/>
            <person name="Spackman E."/>
            <person name="Goraichik I."/>
            <person name="Dimitrov K.M."/>
            <person name="Suarez D.L."/>
            <person name="Swayne D.E."/>
        </authorList>
    </citation>
    <scope>NUCLEOTIDE SEQUENCE [LARGE SCALE GENOMIC DNA]</scope>
    <source>
        <strain evidence="5 6">KR-140</strain>
    </source>
</reference>
<dbReference type="Proteomes" id="UP000192582">
    <property type="component" value="Unassembled WGS sequence"/>
</dbReference>
<dbReference type="AlphaFoldDB" id="A0A1W1VSK2"/>
<evidence type="ECO:0000313" key="6">
    <source>
        <dbReference type="Proteomes" id="UP000192582"/>
    </source>
</evidence>
<evidence type="ECO:0000256" key="3">
    <source>
        <dbReference type="ARBA" id="ARBA00023163"/>
    </source>
</evidence>
<dbReference type="PROSITE" id="PS50949">
    <property type="entry name" value="HTH_GNTR"/>
    <property type="match status" value="1"/>
</dbReference>
<feature type="domain" description="HTH gntR-type" evidence="4">
    <location>
        <begin position="24"/>
        <end position="92"/>
    </location>
</feature>
<dbReference type="EMBL" id="FWWU01000009">
    <property type="protein sequence ID" value="SMB96253.1"/>
    <property type="molecule type" value="Genomic_DNA"/>
</dbReference>
<evidence type="ECO:0000259" key="4">
    <source>
        <dbReference type="PROSITE" id="PS50949"/>
    </source>
</evidence>
<proteinExistence type="predicted"/>
<dbReference type="SMART" id="SM00345">
    <property type="entry name" value="HTH_GNTR"/>
    <property type="match status" value="1"/>
</dbReference>
<dbReference type="InterPro" id="IPR000524">
    <property type="entry name" value="Tscrpt_reg_HTH_GntR"/>
</dbReference>
<keyword evidence="3" id="KW-0804">Transcription</keyword>
<dbReference type="InterPro" id="IPR036388">
    <property type="entry name" value="WH-like_DNA-bd_sf"/>
</dbReference>
<dbReference type="CDD" id="cd07377">
    <property type="entry name" value="WHTH_GntR"/>
    <property type="match status" value="1"/>
</dbReference>
<sequence>MERSDGQAALLREWTETLDLTRNVPLYLQLQEAIGQTISRGQLRPGQALPPVRTLAAGLNLAPGTVSRVYAALGRAGLTENRAGAGTVVAAGAWQGRLEQEAGLRELRTLLEQLLAAGLGSAQLREVVEDVLTGSSSPL</sequence>
<evidence type="ECO:0000256" key="2">
    <source>
        <dbReference type="ARBA" id="ARBA00023125"/>
    </source>
</evidence>
<dbReference type="OrthoDB" id="9808770at2"/>
<name>A0A1W1VSK2_9DEIO</name>
<organism evidence="5 6">
    <name type="scientific">Deinococcus hopiensis KR-140</name>
    <dbReference type="NCBI Taxonomy" id="695939"/>
    <lineage>
        <taxon>Bacteria</taxon>
        <taxon>Thermotogati</taxon>
        <taxon>Deinococcota</taxon>
        <taxon>Deinococci</taxon>
        <taxon>Deinococcales</taxon>
        <taxon>Deinococcaceae</taxon>
        <taxon>Deinococcus</taxon>
    </lineage>
</organism>
<keyword evidence="2" id="KW-0238">DNA-binding</keyword>
<dbReference type="RefSeq" id="WP_084050697.1">
    <property type="nucleotide sequence ID" value="NZ_FWWU01000009.1"/>
</dbReference>
<dbReference type="Gene3D" id="1.10.10.10">
    <property type="entry name" value="Winged helix-like DNA-binding domain superfamily/Winged helix DNA-binding domain"/>
    <property type="match status" value="1"/>
</dbReference>
<dbReference type="SUPFAM" id="SSF46785">
    <property type="entry name" value="Winged helix' DNA-binding domain"/>
    <property type="match status" value="1"/>
</dbReference>
<gene>
    <name evidence="5" type="ORF">SAMN00790413_03223</name>
</gene>
<protein>
    <submittedName>
        <fullName evidence="5">GntR family transcriptional regulator</fullName>
    </submittedName>
</protein>
<keyword evidence="6" id="KW-1185">Reference proteome</keyword>
<dbReference type="Pfam" id="PF00392">
    <property type="entry name" value="GntR"/>
    <property type="match status" value="1"/>
</dbReference>
<dbReference type="GO" id="GO:0003677">
    <property type="term" value="F:DNA binding"/>
    <property type="evidence" value="ECO:0007669"/>
    <property type="project" value="UniProtKB-KW"/>
</dbReference>
<accession>A0A1W1VSK2</accession>
<evidence type="ECO:0000313" key="5">
    <source>
        <dbReference type="EMBL" id="SMB96253.1"/>
    </source>
</evidence>
<dbReference type="GO" id="GO:0003700">
    <property type="term" value="F:DNA-binding transcription factor activity"/>
    <property type="evidence" value="ECO:0007669"/>
    <property type="project" value="InterPro"/>
</dbReference>
<dbReference type="InterPro" id="IPR036390">
    <property type="entry name" value="WH_DNA-bd_sf"/>
</dbReference>